<evidence type="ECO:0000256" key="1">
    <source>
        <dbReference type="SAM" id="Phobius"/>
    </source>
</evidence>
<dbReference type="EMBL" id="CP003843">
    <property type="protein sequence ID" value="AFS83144.1"/>
    <property type="molecule type" value="Genomic_DNA"/>
</dbReference>
<evidence type="ECO:0000313" key="3">
    <source>
        <dbReference type="Proteomes" id="UP000006100"/>
    </source>
</evidence>
<reference evidence="2 3" key="1">
    <citation type="journal article" date="2012" name="J. Bacteriol.">
        <title>Draft Genome Sequence of an Ammonia-Oxidizing Archaeon, "Candidatus Nitrosopumilus sediminis" AR2, from Svalbard in the Arctic Circle.</title>
        <authorList>
            <person name="Park S.J."/>
            <person name="Kim J.G."/>
            <person name="Jung M.Y."/>
            <person name="Kim S.J."/>
            <person name="Cha I.T."/>
            <person name="Ghai R."/>
            <person name="Martin-Cuadrado A.B."/>
            <person name="Rodriguez-Valera F."/>
            <person name="Rhee S.K."/>
        </authorList>
    </citation>
    <scope>NUCLEOTIDE SEQUENCE [LARGE SCALE GENOMIC DNA]</scope>
    <source>
        <strain evidence="2 3">AR2</strain>
    </source>
</reference>
<keyword evidence="3" id="KW-1185">Reference proteome</keyword>
<proteinExistence type="predicted"/>
<sequence length="169" mass="19208">MEKIHVFLLKIEKSKIDKIEENINKIYPKSTNSVSLKSTTYSKILYKIPSYENKDVIFSKIELLSGVISIEKQPLEKIRSTSTNYSTVLMAGLGIFMVSIIVATFLIPENPIESLTKSQMLLIQVSIALAISIWIFFYDKKSQEDIVRVVSNINKTVNETNQTVKDLQS</sequence>
<gene>
    <name evidence="2" type="ORF">NSED_06730</name>
</gene>
<feature type="transmembrane region" description="Helical" evidence="1">
    <location>
        <begin position="119"/>
        <end position="138"/>
    </location>
</feature>
<name>K0BCD9_9ARCH</name>
<keyword evidence="1" id="KW-0472">Membrane</keyword>
<dbReference type="STRING" id="1229909.NSED_06730"/>
<evidence type="ECO:0000313" key="2">
    <source>
        <dbReference type="EMBL" id="AFS83144.1"/>
    </source>
</evidence>
<dbReference type="Proteomes" id="UP000006100">
    <property type="component" value="Chromosome"/>
</dbReference>
<feature type="transmembrane region" description="Helical" evidence="1">
    <location>
        <begin position="87"/>
        <end position="107"/>
    </location>
</feature>
<keyword evidence="1" id="KW-1133">Transmembrane helix</keyword>
<dbReference type="PATRIC" id="fig|1229909.8.peg.1483"/>
<dbReference type="KEGG" id="nir:NSED_06730"/>
<dbReference type="OrthoDB" id="385995at2157"/>
<protein>
    <submittedName>
        <fullName evidence="2">Uncharacterized protein</fullName>
    </submittedName>
</protein>
<dbReference type="GeneID" id="13697138"/>
<dbReference type="RefSeq" id="WP_014965514.1">
    <property type="nucleotide sequence ID" value="NC_018656.1"/>
</dbReference>
<dbReference type="HOGENOM" id="CLU_1574905_0_0_2"/>
<dbReference type="AlphaFoldDB" id="K0BCD9"/>
<accession>K0BCD9</accession>
<keyword evidence="1" id="KW-0812">Transmembrane</keyword>
<organism evidence="2 3">
    <name type="scientific">Candidatus Nitrosopumilus sediminis</name>
    <dbReference type="NCBI Taxonomy" id="1229909"/>
    <lineage>
        <taxon>Archaea</taxon>
        <taxon>Nitrososphaerota</taxon>
        <taxon>Nitrososphaeria</taxon>
        <taxon>Nitrosopumilales</taxon>
        <taxon>Nitrosopumilaceae</taxon>
        <taxon>Nitrosopumilus</taxon>
    </lineage>
</organism>